<keyword evidence="3" id="KW-1185">Reference proteome</keyword>
<dbReference type="Proteomes" id="UP000444960">
    <property type="component" value="Unassembled WGS sequence"/>
</dbReference>
<dbReference type="EMBL" id="BJOV01000005">
    <property type="protein sequence ID" value="GEE03959.1"/>
    <property type="molecule type" value="Genomic_DNA"/>
</dbReference>
<sequence>MQGGTLGPDVGRIPQLAPSKDTIPWAPPGQTTASNLERAPQMPRRGPCQPGSREADVCVHSTREAYNRT</sequence>
<name>A0A7I9VF06_9ACTN</name>
<proteinExistence type="predicted"/>
<organism evidence="2 3">
    <name type="scientific">Gordonia spumicola</name>
    <dbReference type="NCBI Taxonomy" id="589161"/>
    <lineage>
        <taxon>Bacteria</taxon>
        <taxon>Bacillati</taxon>
        <taxon>Actinomycetota</taxon>
        <taxon>Actinomycetes</taxon>
        <taxon>Mycobacteriales</taxon>
        <taxon>Gordoniaceae</taxon>
        <taxon>Gordonia</taxon>
    </lineage>
</organism>
<feature type="compositionally biased region" description="Basic and acidic residues" evidence="1">
    <location>
        <begin position="53"/>
        <end position="69"/>
    </location>
</feature>
<protein>
    <submittedName>
        <fullName evidence="2">Uncharacterized protein</fullName>
    </submittedName>
</protein>
<evidence type="ECO:0000313" key="2">
    <source>
        <dbReference type="EMBL" id="GEE03959.1"/>
    </source>
</evidence>
<accession>A0A7I9VF06</accession>
<feature type="region of interest" description="Disordered" evidence="1">
    <location>
        <begin position="1"/>
        <end position="69"/>
    </location>
</feature>
<comment type="caution">
    <text evidence="2">The sequence shown here is derived from an EMBL/GenBank/DDBJ whole genome shotgun (WGS) entry which is preliminary data.</text>
</comment>
<gene>
    <name evidence="2" type="ORF">nbrc107696_44050</name>
</gene>
<evidence type="ECO:0000313" key="3">
    <source>
        <dbReference type="Proteomes" id="UP000444960"/>
    </source>
</evidence>
<evidence type="ECO:0000256" key="1">
    <source>
        <dbReference type="SAM" id="MobiDB-lite"/>
    </source>
</evidence>
<reference evidence="3" key="1">
    <citation type="submission" date="2019-06" db="EMBL/GenBank/DDBJ databases">
        <title>Gordonia isolated from sludge of a wastewater treatment plant.</title>
        <authorList>
            <person name="Tamura T."/>
            <person name="Aoyama K."/>
            <person name="Kang Y."/>
            <person name="Saito S."/>
            <person name="Akiyama N."/>
            <person name="Yazawa K."/>
            <person name="Gonoi T."/>
            <person name="Mikami Y."/>
        </authorList>
    </citation>
    <scope>NUCLEOTIDE SEQUENCE [LARGE SCALE GENOMIC DNA]</scope>
    <source>
        <strain evidence="3">NBRC 107696</strain>
    </source>
</reference>
<dbReference type="AlphaFoldDB" id="A0A7I9VF06"/>